<reference evidence="3" key="1">
    <citation type="submission" date="2023-04" db="EMBL/GenBank/DDBJ databases">
        <title>Black Yeasts Isolated from many extreme environments.</title>
        <authorList>
            <person name="Coleine C."/>
            <person name="Stajich J.E."/>
            <person name="Selbmann L."/>
        </authorList>
    </citation>
    <scope>NUCLEOTIDE SEQUENCE</scope>
    <source>
        <strain evidence="3">CCFEE 5312</strain>
    </source>
</reference>
<organism evidence="3 4">
    <name type="scientific">Extremus antarcticus</name>
    <dbReference type="NCBI Taxonomy" id="702011"/>
    <lineage>
        <taxon>Eukaryota</taxon>
        <taxon>Fungi</taxon>
        <taxon>Dikarya</taxon>
        <taxon>Ascomycota</taxon>
        <taxon>Pezizomycotina</taxon>
        <taxon>Dothideomycetes</taxon>
        <taxon>Dothideomycetidae</taxon>
        <taxon>Mycosphaerellales</taxon>
        <taxon>Extremaceae</taxon>
        <taxon>Extremus</taxon>
    </lineage>
</organism>
<accession>A0AAJ0DFW1</accession>
<evidence type="ECO:0000256" key="1">
    <source>
        <dbReference type="SAM" id="MobiDB-lite"/>
    </source>
</evidence>
<keyword evidence="4" id="KW-1185">Reference proteome</keyword>
<feature type="compositionally biased region" description="Basic and acidic residues" evidence="1">
    <location>
        <begin position="43"/>
        <end position="54"/>
    </location>
</feature>
<protein>
    <submittedName>
        <fullName evidence="3">Uncharacterized protein</fullName>
    </submittedName>
</protein>
<evidence type="ECO:0000313" key="4">
    <source>
        <dbReference type="Proteomes" id="UP001271007"/>
    </source>
</evidence>
<evidence type="ECO:0000256" key="2">
    <source>
        <dbReference type="SAM" id="Phobius"/>
    </source>
</evidence>
<name>A0AAJ0DFW1_9PEZI</name>
<dbReference type="EMBL" id="JAWDJX010000039">
    <property type="protein sequence ID" value="KAK3049533.1"/>
    <property type="molecule type" value="Genomic_DNA"/>
</dbReference>
<comment type="caution">
    <text evidence="3">The sequence shown here is derived from an EMBL/GenBank/DDBJ whole genome shotgun (WGS) entry which is preliminary data.</text>
</comment>
<proteinExistence type="predicted"/>
<keyword evidence="2" id="KW-0472">Membrane</keyword>
<evidence type="ECO:0000313" key="3">
    <source>
        <dbReference type="EMBL" id="KAK3049533.1"/>
    </source>
</evidence>
<gene>
    <name evidence="3" type="ORF">LTR09_009201</name>
</gene>
<dbReference type="Proteomes" id="UP001271007">
    <property type="component" value="Unassembled WGS sequence"/>
</dbReference>
<feature type="region of interest" description="Disordered" evidence="1">
    <location>
        <begin position="43"/>
        <end position="65"/>
    </location>
</feature>
<keyword evidence="2" id="KW-0812">Transmembrane</keyword>
<sequence length="192" mass="22243">MFGLTVWSTTTVVAIIVVGTLLIHQVRRRLRTSTPRSTVVDDKTVYSDEGDRRTTNGRYKPGLPLPSSIVASHHETIDRGQWVLRMTRHVFNERHEGQHNVVVINKELEYHFDIEGIVERHHAKYYEPPSSRLVPYDVVVFREGVLHNMGDGGDINWDWMGNFERHGTGMLVFKPCQHDKRYLQDPWIASID</sequence>
<feature type="transmembrane region" description="Helical" evidence="2">
    <location>
        <begin position="6"/>
        <end position="23"/>
    </location>
</feature>
<dbReference type="AlphaFoldDB" id="A0AAJ0DFW1"/>
<keyword evidence="2" id="KW-1133">Transmembrane helix</keyword>